<reference evidence="1 2" key="1">
    <citation type="journal article" date="2006" name="Science">
        <title>The genome of black cottonwood, Populus trichocarpa (Torr. &amp; Gray).</title>
        <authorList>
            <person name="Tuskan G.A."/>
            <person name="Difazio S."/>
            <person name="Jansson S."/>
            <person name="Bohlmann J."/>
            <person name="Grigoriev I."/>
            <person name="Hellsten U."/>
            <person name="Putnam N."/>
            <person name="Ralph S."/>
            <person name="Rombauts S."/>
            <person name="Salamov A."/>
            <person name="Schein J."/>
            <person name="Sterck L."/>
            <person name="Aerts A."/>
            <person name="Bhalerao R.R."/>
            <person name="Bhalerao R.P."/>
            <person name="Blaudez D."/>
            <person name="Boerjan W."/>
            <person name="Brun A."/>
            <person name="Brunner A."/>
            <person name="Busov V."/>
            <person name="Campbell M."/>
            <person name="Carlson J."/>
            <person name="Chalot M."/>
            <person name="Chapman J."/>
            <person name="Chen G.L."/>
            <person name="Cooper D."/>
            <person name="Coutinho P.M."/>
            <person name="Couturier J."/>
            <person name="Covert S."/>
            <person name="Cronk Q."/>
            <person name="Cunningham R."/>
            <person name="Davis J."/>
            <person name="Degroeve S."/>
            <person name="Dejardin A."/>
            <person name="Depamphilis C."/>
            <person name="Detter J."/>
            <person name="Dirks B."/>
            <person name="Dubchak I."/>
            <person name="Duplessis S."/>
            <person name="Ehlting J."/>
            <person name="Ellis B."/>
            <person name="Gendler K."/>
            <person name="Goodstein D."/>
            <person name="Gribskov M."/>
            <person name="Grimwood J."/>
            <person name="Groover A."/>
            <person name="Gunter L."/>
            <person name="Hamberger B."/>
            <person name="Heinze B."/>
            <person name="Helariutta Y."/>
            <person name="Henrissat B."/>
            <person name="Holligan D."/>
            <person name="Holt R."/>
            <person name="Huang W."/>
            <person name="Islam-Faridi N."/>
            <person name="Jones S."/>
            <person name="Jones-Rhoades M."/>
            <person name="Jorgensen R."/>
            <person name="Joshi C."/>
            <person name="Kangasjarvi J."/>
            <person name="Karlsson J."/>
            <person name="Kelleher C."/>
            <person name="Kirkpatrick R."/>
            <person name="Kirst M."/>
            <person name="Kohler A."/>
            <person name="Kalluri U."/>
            <person name="Larimer F."/>
            <person name="Leebens-Mack J."/>
            <person name="Leple J.C."/>
            <person name="Locascio P."/>
            <person name="Lou Y."/>
            <person name="Lucas S."/>
            <person name="Martin F."/>
            <person name="Montanini B."/>
            <person name="Napoli C."/>
            <person name="Nelson D.R."/>
            <person name="Nelson C."/>
            <person name="Nieminen K."/>
            <person name="Nilsson O."/>
            <person name="Pereda V."/>
            <person name="Peter G."/>
            <person name="Philippe R."/>
            <person name="Pilate G."/>
            <person name="Poliakov A."/>
            <person name="Razumovskaya J."/>
            <person name="Richardson P."/>
            <person name="Rinaldi C."/>
            <person name="Ritland K."/>
            <person name="Rouze P."/>
            <person name="Ryaboy D."/>
            <person name="Schmutz J."/>
            <person name="Schrader J."/>
            <person name="Segerman B."/>
            <person name="Shin H."/>
            <person name="Siddiqui A."/>
            <person name="Sterky F."/>
            <person name="Terry A."/>
            <person name="Tsai C.J."/>
            <person name="Uberbacher E."/>
            <person name="Unneberg P."/>
            <person name="Vahala J."/>
            <person name="Wall K."/>
            <person name="Wessler S."/>
            <person name="Yang G."/>
            <person name="Yin T."/>
            <person name="Douglas C."/>
            <person name="Marra M."/>
            <person name="Sandberg G."/>
            <person name="Van de Peer Y."/>
            <person name="Rokhsar D."/>
        </authorList>
    </citation>
    <scope>NUCLEOTIDE SEQUENCE [LARGE SCALE GENOMIC DNA]</scope>
    <source>
        <strain evidence="2">cv. Nisqually</strain>
    </source>
</reference>
<sequence length="63" mass="6704">MEAMEMLNVALLRTDASPTLRPTGSQVTSMFGGRTPVPDLPSDPGISAIGYKKPFLAESKPNL</sequence>
<gene>
    <name evidence="1" type="ORF">POPTR_T013522v4</name>
</gene>
<accession>A0ACC0RHP1</accession>
<dbReference type="EMBL" id="MU628133">
    <property type="protein sequence ID" value="KAI9215705.1"/>
    <property type="molecule type" value="Genomic_DNA"/>
</dbReference>
<proteinExistence type="predicted"/>
<protein>
    <submittedName>
        <fullName evidence="1">Uncharacterized protein</fullName>
    </submittedName>
</protein>
<name>A0ACC0RHP1_POPTR</name>
<evidence type="ECO:0000313" key="2">
    <source>
        <dbReference type="Proteomes" id="UP000006729"/>
    </source>
</evidence>
<organism evidence="1 2">
    <name type="scientific">Populus trichocarpa</name>
    <name type="common">Western balsam poplar</name>
    <name type="synonym">Populus balsamifera subsp. trichocarpa</name>
    <dbReference type="NCBI Taxonomy" id="3694"/>
    <lineage>
        <taxon>Eukaryota</taxon>
        <taxon>Viridiplantae</taxon>
        <taxon>Streptophyta</taxon>
        <taxon>Embryophyta</taxon>
        <taxon>Tracheophyta</taxon>
        <taxon>Spermatophyta</taxon>
        <taxon>Magnoliopsida</taxon>
        <taxon>eudicotyledons</taxon>
        <taxon>Gunneridae</taxon>
        <taxon>Pentapetalae</taxon>
        <taxon>rosids</taxon>
        <taxon>fabids</taxon>
        <taxon>Malpighiales</taxon>
        <taxon>Salicaceae</taxon>
        <taxon>Saliceae</taxon>
        <taxon>Populus</taxon>
    </lineage>
</organism>
<dbReference type="Proteomes" id="UP000006729">
    <property type="component" value="Unassembled WGS sequence"/>
</dbReference>
<keyword evidence="2" id="KW-1185">Reference proteome</keyword>
<evidence type="ECO:0000313" key="1">
    <source>
        <dbReference type="EMBL" id="KAI9215705.1"/>
    </source>
</evidence>
<comment type="caution">
    <text evidence="1">The sequence shown here is derived from an EMBL/GenBank/DDBJ whole genome shotgun (WGS) entry which is preliminary data.</text>
</comment>